<dbReference type="Proteomes" id="UP000257143">
    <property type="component" value="Unassembled WGS sequence"/>
</dbReference>
<evidence type="ECO:0000313" key="2">
    <source>
        <dbReference type="Proteomes" id="UP000257143"/>
    </source>
</evidence>
<protein>
    <submittedName>
        <fullName evidence="1">Uncharacterized protein</fullName>
    </submittedName>
</protein>
<sequence>MIFLANKILNNQLGLFYHILSNYGKKGIGEIDLKGQGGLQGLTPVTCMQLGNCMSIEVERINKKWGVKRQ</sequence>
<name>A0A3D8PZE8_9BACI</name>
<gene>
    <name evidence="1" type="ORF">CWR48_02790</name>
</gene>
<evidence type="ECO:0000313" key="1">
    <source>
        <dbReference type="EMBL" id="RDW21353.1"/>
    </source>
</evidence>
<proteinExistence type="predicted"/>
<comment type="caution">
    <text evidence="1">The sequence shown here is derived from an EMBL/GenBank/DDBJ whole genome shotgun (WGS) entry which is preliminary data.</text>
</comment>
<dbReference type="AlphaFoldDB" id="A0A3D8PZE8"/>
<accession>A0A3D8PZE8</accession>
<dbReference type="EMBL" id="PIOC01000003">
    <property type="protein sequence ID" value="RDW21353.1"/>
    <property type="molecule type" value="Genomic_DNA"/>
</dbReference>
<keyword evidence="2" id="KW-1185">Reference proteome</keyword>
<organism evidence="1 2">
    <name type="scientific">Oceanobacillus arenosus</name>
    <dbReference type="NCBI Taxonomy" id="1229153"/>
    <lineage>
        <taxon>Bacteria</taxon>
        <taxon>Bacillati</taxon>
        <taxon>Bacillota</taxon>
        <taxon>Bacilli</taxon>
        <taxon>Bacillales</taxon>
        <taxon>Bacillaceae</taxon>
        <taxon>Oceanobacillus</taxon>
    </lineage>
</organism>
<reference evidence="2" key="1">
    <citation type="submission" date="2017-11" db="EMBL/GenBank/DDBJ databases">
        <authorList>
            <person name="Zhu W."/>
        </authorList>
    </citation>
    <scope>NUCLEOTIDE SEQUENCE [LARGE SCALE GENOMIC DNA]</scope>
    <source>
        <strain evidence="2">CAU 1183</strain>
    </source>
</reference>